<evidence type="ECO:0000256" key="2">
    <source>
        <dbReference type="ARBA" id="ARBA00022692"/>
    </source>
</evidence>
<dbReference type="STRING" id="578459.A0A194S8M1"/>
<evidence type="ECO:0000256" key="5">
    <source>
        <dbReference type="SAM" id="Phobius"/>
    </source>
</evidence>
<dbReference type="OrthoDB" id="2354757at2759"/>
<dbReference type="EMBL" id="KQ474075">
    <property type="protein sequence ID" value="KPV77073.1"/>
    <property type="molecule type" value="Genomic_DNA"/>
</dbReference>
<keyword evidence="8" id="KW-1185">Reference proteome</keyword>
<reference evidence="7 8" key="1">
    <citation type="journal article" date="2015" name="Front. Microbiol.">
        <title>Genome sequence of the plant growth promoting endophytic yeast Rhodotorula graminis WP1.</title>
        <authorList>
            <person name="Firrincieli A."/>
            <person name="Otillar R."/>
            <person name="Salamov A."/>
            <person name="Schmutz J."/>
            <person name="Khan Z."/>
            <person name="Redman R.S."/>
            <person name="Fleck N.D."/>
            <person name="Lindquist E."/>
            <person name="Grigoriev I.V."/>
            <person name="Doty S.L."/>
        </authorList>
    </citation>
    <scope>NUCLEOTIDE SEQUENCE [LARGE SCALE GENOMIC DNA]</scope>
    <source>
        <strain evidence="7 8">WP1</strain>
    </source>
</reference>
<dbReference type="InterPro" id="IPR009571">
    <property type="entry name" value="SUR7/Rim9-like_fungi"/>
</dbReference>
<accession>A0A194S8M1</accession>
<gene>
    <name evidence="7" type="ORF">RHOBADRAFT_64648</name>
</gene>
<evidence type="ECO:0000256" key="4">
    <source>
        <dbReference type="ARBA" id="ARBA00023136"/>
    </source>
</evidence>
<feature type="chain" id="PRO_5008265536" description="Pali-domain-containing protein" evidence="6">
    <location>
        <begin position="23"/>
        <end position="211"/>
    </location>
</feature>
<feature type="transmembrane region" description="Helical" evidence="5">
    <location>
        <begin position="104"/>
        <end position="122"/>
    </location>
</feature>
<evidence type="ECO:0000256" key="6">
    <source>
        <dbReference type="SAM" id="SignalP"/>
    </source>
</evidence>
<feature type="signal peptide" evidence="6">
    <location>
        <begin position="1"/>
        <end position="22"/>
    </location>
</feature>
<keyword evidence="2 5" id="KW-0812">Transmembrane</keyword>
<protein>
    <recommendedName>
        <fullName evidence="9">Pali-domain-containing protein</fullName>
    </recommendedName>
</protein>
<evidence type="ECO:0000313" key="7">
    <source>
        <dbReference type="EMBL" id="KPV77073.1"/>
    </source>
</evidence>
<dbReference type="OMA" id="FGTFGWC"/>
<evidence type="ECO:0000313" key="8">
    <source>
        <dbReference type="Proteomes" id="UP000053890"/>
    </source>
</evidence>
<organism evidence="7 8">
    <name type="scientific">Rhodotorula graminis (strain WP1)</name>
    <dbReference type="NCBI Taxonomy" id="578459"/>
    <lineage>
        <taxon>Eukaryota</taxon>
        <taxon>Fungi</taxon>
        <taxon>Dikarya</taxon>
        <taxon>Basidiomycota</taxon>
        <taxon>Pucciniomycotina</taxon>
        <taxon>Microbotryomycetes</taxon>
        <taxon>Sporidiobolales</taxon>
        <taxon>Sporidiobolaceae</taxon>
        <taxon>Rhodotorula</taxon>
    </lineage>
</organism>
<feature type="transmembrane region" description="Helical" evidence="5">
    <location>
        <begin position="177"/>
        <end position="201"/>
    </location>
</feature>
<dbReference type="InterPro" id="IPR051380">
    <property type="entry name" value="pH-response_reg_palI/RIM9"/>
</dbReference>
<proteinExistence type="predicted"/>
<feature type="transmembrane region" description="Helical" evidence="5">
    <location>
        <begin position="129"/>
        <end position="157"/>
    </location>
</feature>
<dbReference type="Proteomes" id="UP000053890">
    <property type="component" value="Unassembled WGS sequence"/>
</dbReference>
<keyword evidence="4 5" id="KW-0472">Membrane</keyword>
<evidence type="ECO:0000256" key="1">
    <source>
        <dbReference type="ARBA" id="ARBA00004141"/>
    </source>
</evidence>
<evidence type="ECO:0008006" key="9">
    <source>
        <dbReference type="Google" id="ProtNLM"/>
    </source>
</evidence>
<dbReference type="AlphaFoldDB" id="A0A194S8M1"/>
<dbReference type="GO" id="GO:0032153">
    <property type="term" value="C:cell division site"/>
    <property type="evidence" value="ECO:0007669"/>
    <property type="project" value="TreeGrafter"/>
</dbReference>
<dbReference type="PANTHER" id="PTHR28013">
    <property type="entry name" value="PROTEIN DCV1-RELATED"/>
    <property type="match status" value="1"/>
</dbReference>
<dbReference type="GO" id="GO:0035838">
    <property type="term" value="C:growing cell tip"/>
    <property type="evidence" value="ECO:0007669"/>
    <property type="project" value="TreeGrafter"/>
</dbReference>
<dbReference type="GO" id="GO:0005886">
    <property type="term" value="C:plasma membrane"/>
    <property type="evidence" value="ECO:0007669"/>
    <property type="project" value="InterPro"/>
</dbReference>
<keyword evidence="3 5" id="KW-1133">Transmembrane helix</keyword>
<keyword evidence="6" id="KW-0732">Signal</keyword>
<sequence>MLGFHHFGTFLLFAATILLIVASITSPVVNNIALARATVSIGVNQIRANFGVFGYCLVENGNSDVCTSSQVGYQVPQVLLTVGELTGVLSSSTESAVNATTSALILHPIAAALSFLAFLIAACSDRLGFLCASLTAALACLVALAAMVLDLVLVAVVRSYLNRNSAVNAAVDVSYEVGTWLTVAAFACLFVGVFTTCCACLTDRRRRRNKY</sequence>
<dbReference type="RefSeq" id="XP_018273122.1">
    <property type="nucleotide sequence ID" value="XM_018418536.1"/>
</dbReference>
<dbReference type="PANTHER" id="PTHR28013:SF3">
    <property type="entry name" value="PROTEIN DCV1-RELATED"/>
    <property type="match status" value="1"/>
</dbReference>
<name>A0A194S8M1_RHOGW</name>
<dbReference type="GeneID" id="28978983"/>
<evidence type="ECO:0000256" key="3">
    <source>
        <dbReference type="ARBA" id="ARBA00022989"/>
    </source>
</evidence>
<comment type="subcellular location">
    <subcellularLocation>
        <location evidence="1">Membrane</location>
        <topology evidence="1">Multi-pass membrane protein</topology>
    </subcellularLocation>
</comment>
<dbReference type="Pfam" id="PF06687">
    <property type="entry name" value="SUR7"/>
    <property type="match status" value="1"/>
</dbReference>